<dbReference type="Proteomes" id="UP000034680">
    <property type="component" value="Unassembled WGS sequence"/>
</dbReference>
<accession>A0A0G2FZV8</accession>
<dbReference type="Pfam" id="PF22953">
    <property type="entry name" value="SpnB_Rossmann"/>
    <property type="match status" value="1"/>
</dbReference>
<dbReference type="PANTHER" id="PTHR43775:SF37">
    <property type="entry name" value="SI:DKEY-61P9.11"/>
    <property type="match status" value="1"/>
</dbReference>
<dbReference type="EMBL" id="LCUC01000013">
    <property type="protein sequence ID" value="KKY39667.1"/>
    <property type="molecule type" value="Genomic_DNA"/>
</dbReference>
<dbReference type="PANTHER" id="PTHR43775">
    <property type="entry name" value="FATTY ACID SYNTHASE"/>
    <property type="match status" value="1"/>
</dbReference>
<dbReference type="Gene3D" id="3.10.129.110">
    <property type="entry name" value="Polyketide synthase dehydratase"/>
    <property type="match status" value="1"/>
</dbReference>
<keyword evidence="2" id="KW-0597">Phosphoprotein</keyword>
<keyword evidence="5" id="KW-1185">Reference proteome</keyword>
<name>A0A0G2FZV8_9PEZI</name>
<dbReference type="OrthoDB" id="5334845at2759"/>
<reference evidence="4 5" key="2">
    <citation type="submission" date="2015-05" db="EMBL/GenBank/DDBJ databases">
        <authorList>
            <person name="Morales-Cruz A."/>
            <person name="Amrine K.C."/>
            <person name="Cantu D."/>
        </authorList>
    </citation>
    <scope>NUCLEOTIDE SEQUENCE [LARGE SCALE GENOMIC DNA]</scope>
    <source>
        <strain evidence="4">DA912</strain>
    </source>
</reference>
<keyword evidence="1" id="KW-0596">Phosphopantetheine</keyword>
<sequence length="226" mass="23750">MVDISRAYQALADAGISYGPSFQCVRDLYRLEWNKSIQITQSGGKTETSLAVDTMENGIREAIASVLGVVQKWSAHKAYAGGRLVIVTEKATLDTDPDLVAAAVWGFVRSAQAEFSGGRIVLVDLDRSTESEAALTFTLASKEDVFAIRKGTPLIPRLSKVAISSNQVLISPETSASASTLDVSGTVLITGGTGGLGALLSRHIARAYGAKSLLLITAKSAHLSAP</sequence>
<evidence type="ECO:0000313" key="5">
    <source>
        <dbReference type="Proteomes" id="UP000034680"/>
    </source>
</evidence>
<dbReference type="SUPFAM" id="SSF51735">
    <property type="entry name" value="NAD(P)-binding Rossmann-fold domains"/>
    <property type="match status" value="1"/>
</dbReference>
<organism evidence="4 5">
    <name type="scientific">Diaporthe ampelina</name>
    <dbReference type="NCBI Taxonomy" id="1214573"/>
    <lineage>
        <taxon>Eukaryota</taxon>
        <taxon>Fungi</taxon>
        <taxon>Dikarya</taxon>
        <taxon>Ascomycota</taxon>
        <taxon>Pezizomycotina</taxon>
        <taxon>Sordariomycetes</taxon>
        <taxon>Sordariomycetidae</taxon>
        <taxon>Diaporthales</taxon>
        <taxon>Diaporthaceae</taxon>
        <taxon>Diaporthe</taxon>
    </lineage>
</organism>
<dbReference type="Gene3D" id="3.40.50.720">
    <property type="entry name" value="NAD(P)-binding Rossmann-like Domain"/>
    <property type="match status" value="1"/>
</dbReference>
<evidence type="ECO:0000259" key="3">
    <source>
        <dbReference type="Pfam" id="PF22953"/>
    </source>
</evidence>
<proteinExistence type="predicted"/>
<dbReference type="GO" id="GO:0004312">
    <property type="term" value="F:fatty acid synthase activity"/>
    <property type="evidence" value="ECO:0007669"/>
    <property type="project" value="TreeGrafter"/>
</dbReference>
<evidence type="ECO:0000256" key="2">
    <source>
        <dbReference type="ARBA" id="ARBA00022553"/>
    </source>
</evidence>
<feature type="domain" description="Polyketide synthase extender module SpnB-like Rossmann fold" evidence="3">
    <location>
        <begin position="61"/>
        <end position="157"/>
    </location>
</feature>
<dbReference type="InterPro" id="IPR050091">
    <property type="entry name" value="PKS_NRPS_Biosynth_Enz"/>
</dbReference>
<dbReference type="InterPro" id="IPR036291">
    <property type="entry name" value="NAD(P)-bd_dom_sf"/>
</dbReference>
<dbReference type="InterPro" id="IPR055123">
    <property type="entry name" value="SpnB-like_Rossmann"/>
</dbReference>
<gene>
    <name evidence="4" type="ORF">UCDDA912_g00280</name>
</gene>
<reference evidence="4 5" key="1">
    <citation type="submission" date="2015-05" db="EMBL/GenBank/DDBJ databases">
        <title>Distinctive expansion of gene families associated with plant cell wall degradation and secondary metabolism in the genomes of grapevine trunk pathogens.</title>
        <authorList>
            <person name="Lawrence D.P."/>
            <person name="Travadon R."/>
            <person name="Rolshausen P.E."/>
            <person name="Baumgartner K."/>
        </authorList>
    </citation>
    <scope>NUCLEOTIDE SEQUENCE [LARGE SCALE GENOMIC DNA]</scope>
    <source>
        <strain evidence="4">DA912</strain>
    </source>
</reference>
<evidence type="ECO:0000256" key="1">
    <source>
        <dbReference type="ARBA" id="ARBA00022450"/>
    </source>
</evidence>
<dbReference type="AlphaFoldDB" id="A0A0G2FZV8"/>
<dbReference type="GO" id="GO:0006633">
    <property type="term" value="P:fatty acid biosynthetic process"/>
    <property type="evidence" value="ECO:0007669"/>
    <property type="project" value="TreeGrafter"/>
</dbReference>
<comment type="caution">
    <text evidence="4">The sequence shown here is derived from an EMBL/GenBank/DDBJ whole genome shotgun (WGS) entry which is preliminary data.</text>
</comment>
<evidence type="ECO:0000313" key="4">
    <source>
        <dbReference type="EMBL" id="KKY39667.1"/>
    </source>
</evidence>
<protein>
    <recommendedName>
        <fullName evidence="3">Polyketide synthase extender module SpnB-like Rossmann fold domain-containing protein</fullName>
    </recommendedName>
</protein>
<dbReference type="InterPro" id="IPR042104">
    <property type="entry name" value="PKS_dehydratase_sf"/>
</dbReference>